<reference evidence="2" key="1">
    <citation type="journal article" date="2019" name="Int. J. Syst. Evol. Microbiol.">
        <title>The Global Catalogue of Microorganisms (GCM) 10K type strain sequencing project: providing services to taxonomists for standard genome sequencing and annotation.</title>
        <authorList>
            <consortium name="The Broad Institute Genomics Platform"/>
            <consortium name="The Broad Institute Genome Sequencing Center for Infectious Disease"/>
            <person name="Wu L."/>
            <person name="Ma J."/>
        </authorList>
    </citation>
    <scope>NUCLEOTIDE SEQUENCE [LARGE SCALE GENOMIC DNA]</scope>
    <source>
        <strain evidence="2">JCM 18053</strain>
    </source>
</reference>
<protein>
    <submittedName>
        <fullName evidence="1">Uncharacterized protein</fullName>
    </submittedName>
</protein>
<evidence type="ECO:0000313" key="1">
    <source>
        <dbReference type="EMBL" id="GAA5147768.1"/>
    </source>
</evidence>
<dbReference type="EMBL" id="BAABIA010000010">
    <property type="protein sequence ID" value="GAA5147768.1"/>
    <property type="molecule type" value="Genomic_DNA"/>
</dbReference>
<sequence>MESQQALLSFEQHAAAAFLLPAASQEEHSAFLLAQEASSREAEARPMERRRIIERVSVGNR</sequence>
<proteinExistence type="predicted"/>
<organism evidence="1 2">
    <name type="scientific">Prosthecobacter algae</name>
    <dbReference type="NCBI Taxonomy" id="1144682"/>
    <lineage>
        <taxon>Bacteria</taxon>
        <taxon>Pseudomonadati</taxon>
        <taxon>Verrucomicrobiota</taxon>
        <taxon>Verrucomicrobiia</taxon>
        <taxon>Verrucomicrobiales</taxon>
        <taxon>Verrucomicrobiaceae</taxon>
        <taxon>Prosthecobacter</taxon>
    </lineage>
</organism>
<dbReference type="Proteomes" id="UP001499852">
    <property type="component" value="Unassembled WGS sequence"/>
</dbReference>
<evidence type="ECO:0000313" key="2">
    <source>
        <dbReference type="Proteomes" id="UP001499852"/>
    </source>
</evidence>
<keyword evidence="2" id="KW-1185">Reference proteome</keyword>
<comment type="caution">
    <text evidence="1">The sequence shown here is derived from an EMBL/GenBank/DDBJ whole genome shotgun (WGS) entry which is preliminary data.</text>
</comment>
<gene>
    <name evidence="1" type="ORF">GCM10023213_42920</name>
</gene>
<accession>A0ABP9PMY4</accession>
<name>A0ABP9PMY4_9BACT</name>